<dbReference type="PANTHER" id="PTHR17985:SF8">
    <property type="entry name" value="TRANSPORT AND GOLGI ORGANIZATION PROTEIN 2 HOMOLOG"/>
    <property type="match status" value="1"/>
</dbReference>
<dbReference type="InterPro" id="IPR008551">
    <property type="entry name" value="TANGO2"/>
</dbReference>
<dbReference type="OrthoDB" id="4380123at2"/>
<evidence type="ECO:0000313" key="2">
    <source>
        <dbReference type="Proteomes" id="UP000251889"/>
    </source>
</evidence>
<reference evidence="1 2" key="1">
    <citation type="submission" date="2018-06" db="EMBL/GenBank/DDBJ databases">
        <title>Chryseolinea flavus sp. nov., a member of the phylum Bacteroidetes isolated from soil.</title>
        <authorList>
            <person name="Li Y."/>
            <person name="Wang J."/>
        </authorList>
    </citation>
    <scope>NUCLEOTIDE SEQUENCE [LARGE SCALE GENOMIC DNA]</scope>
    <source>
        <strain evidence="1 2">SDU1-6</strain>
    </source>
</reference>
<dbReference type="Proteomes" id="UP000251889">
    <property type="component" value="Unassembled WGS sequence"/>
</dbReference>
<dbReference type="PANTHER" id="PTHR17985">
    <property type="entry name" value="SER/THR-RICH PROTEIN T10 IN DGCR REGION"/>
    <property type="match status" value="1"/>
</dbReference>
<keyword evidence="2" id="KW-1185">Reference proteome</keyword>
<gene>
    <name evidence="1" type="ORF">DQQ10_26780</name>
</gene>
<accession>A0A364XWK0</accession>
<proteinExistence type="predicted"/>
<protein>
    <recommendedName>
        <fullName evidence="3">NRDE family protein</fullName>
    </recommendedName>
</protein>
<sequence>MCLIFISLKAHPTYKLIVAANRDEFYNRKTEAAHFWKDHPQILGGRDLEANGTWMAMAKDGKISMLTNYRDPQNINPAAPSRGMLVSDYLIEKTTAENYINTIAVNGKAYNGFNLIVGNPEALWYYSNYRDGVSKISEGLHGLSNHLLDSPWPKVLRGNKKFKETLSQPIITPASLFDILYDEQLAPDTELPQTGLPLDRERALSSMFIKTDNYGSRCSTVVLVDQHDHVIFSERIYDLKTFDHSTQTFEFDIAKR</sequence>
<comment type="caution">
    <text evidence="1">The sequence shown here is derived from an EMBL/GenBank/DDBJ whole genome shotgun (WGS) entry which is preliminary data.</text>
</comment>
<evidence type="ECO:0008006" key="3">
    <source>
        <dbReference type="Google" id="ProtNLM"/>
    </source>
</evidence>
<organism evidence="1 2">
    <name type="scientific">Pseudochryseolinea flava</name>
    <dbReference type="NCBI Taxonomy" id="2059302"/>
    <lineage>
        <taxon>Bacteria</taxon>
        <taxon>Pseudomonadati</taxon>
        <taxon>Bacteroidota</taxon>
        <taxon>Cytophagia</taxon>
        <taxon>Cytophagales</taxon>
        <taxon>Fulvivirgaceae</taxon>
        <taxon>Pseudochryseolinea</taxon>
    </lineage>
</organism>
<dbReference type="RefSeq" id="WP_112750031.1">
    <property type="nucleotide sequence ID" value="NZ_QMFY01000027.1"/>
</dbReference>
<dbReference type="AlphaFoldDB" id="A0A364XWK0"/>
<evidence type="ECO:0000313" key="1">
    <source>
        <dbReference type="EMBL" id="RAV97780.1"/>
    </source>
</evidence>
<dbReference type="Pfam" id="PF05742">
    <property type="entry name" value="TANGO2"/>
    <property type="match status" value="1"/>
</dbReference>
<name>A0A364XWK0_9BACT</name>
<dbReference type="EMBL" id="QMFY01000027">
    <property type="protein sequence ID" value="RAV97780.1"/>
    <property type="molecule type" value="Genomic_DNA"/>
</dbReference>